<sequence>MQNYPLPTAVPVPPPKAPNAGGAYEYGTAPPLSAYPSFSKPNALNARQIEQLKSQGFSSGLIDIVSQAKNYFPVRFWIVDNSGSMNKTDGNRLLPTKNNDHVRMVQCTRWKEIQETVEYHSQMAALLQAHTTFRLLNNPGGAAGPQTFSIADKGEDLDVIQSDLTLARNTMQQTTPSGVTPLTDHLNSIRDMLMAQAHELRQEGKKVALILATDGLPTNEMGIGGFEEQERFTQAMRSFEGLPCWIVVRLCTDDDDVVEFYNNLDNQLELSIEVLDDYTSEAKEVHKENSWLNYTLAMHRMREMGIPNRLFDLLDERRFTKSELRDFCILLFGAGAFDGVPEPEVDWYGFMKELEVILKKEQKQWNPIKQKAKPLLDLKEMNRLYGDASCSIM</sequence>
<dbReference type="SUPFAM" id="SSF53300">
    <property type="entry name" value="vWA-like"/>
    <property type="match status" value="1"/>
</dbReference>
<dbReference type="Gene3D" id="3.40.50.410">
    <property type="entry name" value="von Willebrand factor, type A domain"/>
    <property type="match status" value="1"/>
</dbReference>
<evidence type="ECO:0000313" key="1">
    <source>
        <dbReference type="EMBL" id="CAE0467728.1"/>
    </source>
</evidence>
<gene>
    <name evidence="1" type="ORF">CDEB00056_LOCUS12581</name>
</gene>
<reference evidence="1" key="1">
    <citation type="submission" date="2021-01" db="EMBL/GenBank/DDBJ databases">
        <authorList>
            <person name="Corre E."/>
            <person name="Pelletier E."/>
            <person name="Niang G."/>
            <person name="Scheremetjew M."/>
            <person name="Finn R."/>
            <person name="Kale V."/>
            <person name="Holt S."/>
            <person name="Cochrane G."/>
            <person name="Meng A."/>
            <person name="Brown T."/>
            <person name="Cohen L."/>
        </authorList>
    </citation>
    <scope>NUCLEOTIDE SEQUENCE</scope>
    <source>
        <strain evidence="1">MM31A-1</strain>
    </source>
</reference>
<accession>A0A7S3Q6U1</accession>
<dbReference type="EMBL" id="HBIO01016339">
    <property type="protein sequence ID" value="CAE0467728.1"/>
    <property type="molecule type" value="Transcribed_RNA"/>
</dbReference>
<dbReference type="AlphaFoldDB" id="A0A7S3Q6U1"/>
<name>A0A7S3Q6U1_9STRA</name>
<evidence type="ECO:0008006" key="2">
    <source>
        <dbReference type="Google" id="ProtNLM"/>
    </source>
</evidence>
<proteinExistence type="predicted"/>
<protein>
    <recommendedName>
        <fullName evidence="2">VWFA domain-containing protein</fullName>
    </recommendedName>
</protein>
<dbReference type="InterPro" id="IPR036465">
    <property type="entry name" value="vWFA_dom_sf"/>
</dbReference>
<organism evidence="1">
    <name type="scientific">Chaetoceros debilis</name>
    <dbReference type="NCBI Taxonomy" id="122233"/>
    <lineage>
        <taxon>Eukaryota</taxon>
        <taxon>Sar</taxon>
        <taxon>Stramenopiles</taxon>
        <taxon>Ochrophyta</taxon>
        <taxon>Bacillariophyta</taxon>
        <taxon>Coscinodiscophyceae</taxon>
        <taxon>Chaetocerotophycidae</taxon>
        <taxon>Chaetocerotales</taxon>
        <taxon>Chaetocerotaceae</taxon>
        <taxon>Chaetoceros</taxon>
    </lineage>
</organism>